<dbReference type="InterPro" id="IPR029787">
    <property type="entry name" value="Nucleotide_cyclase"/>
</dbReference>
<accession>A0ABS5RFM3</accession>
<feature type="transmembrane region" description="Helical" evidence="1">
    <location>
        <begin position="115"/>
        <end position="134"/>
    </location>
</feature>
<protein>
    <submittedName>
        <fullName evidence="3">GGDEF domain-containing protein</fullName>
    </submittedName>
</protein>
<gene>
    <name evidence="3" type="ORF">KIH27_05695</name>
</gene>
<dbReference type="EMBL" id="JAHCLR010000006">
    <property type="protein sequence ID" value="MBS9533081.1"/>
    <property type="molecule type" value="Genomic_DNA"/>
</dbReference>
<sequence>MNPKPRRLLGVWWNEPPNDWLRDFLESRDVLVWFQRGIASCGAALSVFSGLAAWSQTNAHQTTARLATAVLVTLILMWSLRWVVRPWPTRQESGWLLGAADAAIAAGCWLEGNRLAGLDSTVTFLLTGIYLIFFHGPRAQTAHVVVTLATTAALAVRLGLSENDAAGWALAGAHALLCLTVSVGVLPVLQVGFWTIRRNDADALIDPLTGLANRRGLDQLLNRRPRRTQCGMMCVFAIDLDNFKSINDRYGHLVGDDVLVRTAARIQSAVGPGGVVARIGGEEFVAVDLLQPSSVQPLAERIRSAIADTTEPQVTASIGVAITAAQTLPDSRGIAMALKCADNVMYAAKRRGGNAVNLHPCTAYSQLVGPA</sequence>
<evidence type="ECO:0000256" key="1">
    <source>
        <dbReference type="SAM" id="Phobius"/>
    </source>
</evidence>
<feature type="domain" description="GGDEF" evidence="2">
    <location>
        <begin position="231"/>
        <end position="361"/>
    </location>
</feature>
<dbReference type="SUPFAM" id="SSF55073">
    <property type="entry name" value="Nucleotide cyclase"/>
    <property type="match status" value="1"/>
</dbReference>
<keyword evidence="1" id="KW-1133">Transmembrane helix</keyword>
<name>A0ABS5RFM3_9MYCO</name>
<dbReference type="PANTHER" id="PTHR45138">
    <property type="entry name" value="REGULATORY COMPONENTS OF SENSORY TRANSDUCTION SYSTEM"/>
    <property type="match status" value="1"/>
</dbReference>
<feature type="transmembrane region" description="Helical" evidence="1">
    <location>
        <begin position="141"/>
        <end position="160"/>
    </location>
</feature>
<dbReference type="InterPro" id="IPR043128">
    <property type="entry name" value="Rev_trsase/Diguanyl_cyclase"/>
</dbReference>
<dbReference type="Pfam" id="PF00990">
    <property type="entry name" value="GGDEF"/>
    <property type="match status" value="1"/>
</dbReference>
<keyword evidence="1" id="KW-0812">Transmembrane</keyword>
<evidence type="ECO:0000313" key="3">
    <source>
        <dbReference type="EMBL" id="MBS9533081.1"/>
    </source>
</evidence>
<dbReference type="Gene3D" id="3.30.70.270">
    <property type="match status" value="1"/>
</dbReference>
<comment type="caution">
    <text evidence="3">The sequence shown here is derived from an EMBL/GenBank/DDBJ whole genome shotgun (WGS) entry which is preliminary data.</text>
</comment>
<dbReference type="InterPro" id="IPR050469">
    <property type="entry name" value="Diguanylate_Cyclase"/>
</dbReference>
<dbReference type="RefSeq" id="WP_214091955.1">
    <property type="nucleotide sequence ID" value="NZ_JAHCLR010000006.1"/>
</dbReference>
<organism evidence="3 4">
    <name type="scientific">Mycolicibacter acidiphilus</name>
    <dbReference type="NCBI Taxonomy" id="2835306"/>
    <lineage>
        <taxon>Bacteria</taxon>
        <taxon>Bacillati</taxon>
        <taxon>Actinomycetota</taxon>
        <taxon>Actinomycetes</taxon>
        <taxon>Mycobacteriales</taxon>
        <taxon>Mycobacteriaceae</taxon>
        <taxon>Mycolicibacter</taxon>
    </lineage>
</organism>
<dbReference type="SMART" id="SM00267">
    <property type="entry name" value="GGDEF"/>
    <property type="match status" value="1"/>
</dbReference>
<feature type="transmembrane region" description="Helical" evidence="1">
    <location>
        <begin position="66"/>
        <end position="84"/>
    </location>
</feature>
<dbReference type="NCBIfam" id="TIGR00254">
    <property type="entry name" value="GGDEF"/>
    <property type="match status" value="1"/>
</dbReference>
<evidence type="ECO:0000259" key="2">
    <source>
        <dbReference type="PROSITE" id="PS50887"/>
    </source>
</evidence>
<dbReference type="PANTHER" id="PTHR45138:SF9">
    <property type="entry name" value="DIGUANYLATE CYCLASE DGCM-RELATED"/>
    <property type="match status" value="1"/>
</dbReference>
<proteinExistence type="predicted"/>
<keyword evidence="4" id="KW-1185">Reference proteome</keyword>
<evidence type="ECO:0000313" key="4">
    <source>
        <dbReference type="Proteomes" id="UP001519535"/>
    </source>
</evidence>
<feature type="transmembrane region" description="Helical" evidence="1">
    <location>
        <begin position="33"/>
        <end position="54"/>
    </location>
</feature>
<feature type="transmembrane region" description="Helical" evidence="1">
    <location>
        <begin position="166"/>
        <end position="189"/>
    </location>
</feature>
<reference evidence="3 4" key="1">
    <citation type="submission" date="2021-05" db="EMBL/GenBank/DDBJ databases">
        <title>Mycobacterium acidophilum sp. nov., an extremely acid-tolerant member of the genus Mycobacterium.</title>
        <authorList>
            <person name="Xia J."/>
        </authorList>
    </citation>
    <scope>NUCLEOTIDE SEQUENCE [LARGE SCALE GENOMIC DNA]</scope>
    <source>
        <strain evidence="3 4">M1</strain>
    </source>
</reference>
<dbReference type="InterPro" id="IPR000160">
    <property type="entry name" value="GGDEF_dom"/>
</dbReference>
<dbReference type="PROSITE" id="PS50887">
    <property type="entry name" value="GGDEF"/>
    <property type="match status" value="1"/>
</dbReference>
<keyword evidence="1" id="KW-0472">Membrane</keyword>
<dbReference type="Proteomes" id="UP001519535">
    <property type="component" value="Unassembled WGS sequence"/>
</dbReference>
<dbReference type="CDD" id="cd01949">
    <property type="entry name" value="GGDEF"/>
    <property type="match status" value="1"/>
</dbReference>